<dbReference type="GO" id="GO:0019877">
    <property type="term" value="P:diaminopimelate biosynthetic process"/>
    <property type="evidence" value="ECO:0007669"/>
    <property type="project" value="UniProtKB-KW"/>
</dbReference>
<dbReference type="InterPro" id="IPR018357">
    <property type="entry name" value="Hexapep_transf_CS"/>
</dbReference>
<dbReference type="OrthoDB" id="9815592at2"/>
<dbReference type="SUPFAM" id="SSF51161">
    <property type="entry name" value="Trimeric LpxA-like enzymes"/>
    <property type="match status" value="1"/>
</dbReference>
<evidence type="ECO:0000256" key="2">
    <source>
        <dbReference type="ARBA" id="ARBA00022679"/>
    </source>
</evidence>
<keyword evidence="2 6" id="KW-0808">Transferase</keyword>
<dbReference type="PANTHER" id="PTHR43300:SF10">
    <property type="entry name" value="2,3,4,5-TETRAHYDROPYRIDINE-2,6-DICARBOXYLATE N-ACETYLTRANSFERASE"/>
    <property type="match status" value="1"/>
</dbReference>
<evidence type="ECO:0000256" key="4">
    <source>
        <dbReference type="ARBA" id="ARBA00022915"/>
    </source>
</evidence>
<dbReference type="CDD" id="cd04647">
    <property type="entry name" value="LbH_MAT_like"/>
    <property type="match status" value="1"/>
</dbReference>
<keyword evidence="7" id="KW-1185">Reference proteome</keyword>
<dbReference type="AlphaFoldDB" id="A0A1Z4GM41"/>
<dbReference type="Gene3D" id="2.160.10.10">
    <property type="entry name" value="Hexapeptide repeat proteins"/>
    <property type="match status" value="1"/>
</dbReference>
<evidence type="ECO:0000313" key="7">
    <source>
        <dbReference type="Proteomes" id="UP000218287"/>
    </source>
</evidence>
<evidence type="ECO:0000313" key="6">
    <source>
        <dbReference type="EMBL" id="BAY18547.1"/>
    </source>
</evidence>
<name>A0A1Z4GM41_9CYAN</name>
<gene>
    <name evidence="6" type="ORF">NIES21_43940</name>
</gene>
<dbReference type="EMBL" id="AP018174">
    <property type="protein sequence ID" value="BAY18547.1"/>
    <property type="molecule type" value="Genomic_DNA"/>
</dbReference>
<proteinExistence type="predicted"/>
<dbReference type="Proteomes" id="UP000218287">
    <property type="component" value="Chromosome"/>
</dbReference>
<evidence type="ECO:0000256" key="5">
    <source>
        <dbReference type="ARBA" id="ARBA00023154"/>
    </source>
</evidence>
<reference evidence="6 7" key="1">
    <citation type="submission" date="2017-06" db="EMBL/GenBank/DDBJ databases">
        <title>Genome sequencing of cyanobaciteial culture collection at National Institute for Environmental Studies (NIES).</title>
        <authorList>
            <person name="Hirose Y."/>
            <person name="Shimura Y."/>
            <person name="Fujisawa T."/>
            <person name="Nakamura Y."/>
            <person name="Kawachi M."/>
        </authorList>
    </citation>
    <scope>NUCLEOTIDE SEQUENCE [LARGE SCALE GENOMIC DNA]</scope>
    <source>
        <strain evidence="6 7">NIES-21</strain>
    </source>
</reference>
<dbReference type="GO" id="GO:0043886">
    <property type="term" value="F:structural constituent of carboxysome shell"/>
    <property type="evidence" value="ECO:0007669"/>
    <property type="project" value="UniProtKB-ARBA"/>
</dbReference>
<dbReference type="InterPro" id="IPR050179">
    <property type="entry name" value="Trans_hexapeptide_repeat"/>
</dbReference>
<dbReference type="PROSITE" id="PS00101">
    <property type="entry name" value="HEXAPEP_TRANSFERASES"/>
    <property type="match status" value="1"/>
</dbReference>
<evidence type="ECO:0000256" key="3">
    <source>
        <dbReference type="ARBA" id="ARBA00022737"/>
    </source>
</evidence>
<dbReference type="InterPro" id="IPR011004">
    <property type="entry name" value="Trimer_LpxA-like_sf"/>
</dbReference>
<dbReference type="GO" id="GO:0009085">
    <property type="term" value="P:lysine biosynthetic process"/>
    <property type="evidence" value="ECO:0007669"/>
    <property type="project" value="UniProtKB-KW"/>
</dbReference>
<dbReference type="Pfam" id="PF00132">
    <property type="entry name" value="Hexapep"/>
    <property type="match status" value="1"/>
</dbReference>
<accession>A0A1Z4GM41</accession>
<keyword evidence="5" id="KW-0457">Lysine biosynthesis</keyword>
<keyword evidence="1" id="KW-0028">Amino-acid biosynthesis</keyword>
<dbReference type="GO" id="GO:0016740">
    <property type="term" value="F:transferase activity"/>
    <property type="evidence" value="ECO:0007669"/>
    <property type="project" value="UniProtKB-KW"/>
</dbReference>
<sequence length="228" mass="24958">MSDPGTIKIAKAVHGLQAQKLDPDFEIQLAEYLRTQYEGQSLIELYARFVTSDSDFDGLMRRAIWRATARKFGHNVRIGNSVGFKHLETFEIGNQVFIGSQSYLQGRFDGTCIIGNHVWIGPQSYFDARNLIIEDYVGWGPGAKLLGSTHTGLPIDVPIIQTDLEIKPVKVETGADIGMNAVILPGVTIGKNSIVGAGAVVTKDVPPFAIVAGVPAKFLRWREGYEPT</sequence>
<dbReference type="PANTHER" id="PTHR43300">
    <property type="entry name" value="ACETYLTRANSFERASE"/>
    <property type="match status" value="1"/>
</dbReference>
<keyword evidence="4" id="KW-0220">Diaminopimelate biosynthesis</keyword>
<organism evidence="6 7">
    <name type="scientific">Anabaenopsis circularis NIES-21</name>
    <dbReference type="NCBI Taxonomy" id="1085406"/>
    <lineage>
        <taxon>Bacteria</taxon>
        <taxon>Bacillati</taxon>
        <taxon>Cyanobacteriota</taxon>
        <taxon>Cyanophyceae</taxon>
        <taxon>Nostocales</taxon>
        <taxon>Nodulariaceae</taxon>
        <taxon>Anabaenopsis</taxon>
    </lineage>
</organism>
<dbReference type="InterPro" id="IPR001451">
    <property type="entry name" value="Hexapep"/>
</dbReference>
<evidence type="ECO:0000256" key="1">
    <source>
        <dbReference type="ARBA" id="ARBA00022605"/>
    </source>
</evidence>
<dbReference type="GO" id="GO:0031470">
    <property type="term" value="C:carboxysome"/>
    <property type="evidence" value="ECO:0007669"/>
    <property type="project" value="UniProtKB-ARBA"/>
</dbReference>
<keyword evidence="3" id="KW-0677">Repeat</keyword>
<protein>
    <submittedName>
        <fullName evidence="6">Transferase hexapeptide repeat containing protein</fullName>
    </submittedName>
</protein>